<sequence length="122" mass="12628">MGRTVLVTIVLVLTLVDPAPADPGHDVPDFGSAVPVPSNSDYQITADGHLIYEGDTVIGCEDVRPDFVAPRELYQEQAEICAQAGFPPGKALPDTGGPPLLLAPPALLLLAAGLLVRAAVAH</sequence>
<organism evidence="2 3">
    <name type="scientific">Rubrobacter tropicus</name>
    <dbReference type="NCBI Taxonomy" id="2653851"/>
    <lineage>
        <taxon>Bacteria</taxon>
        <taxon>Bacillati</taxon>
        <taxon>Actinomycetota</taxon>
        <taxon>Rubrobacteria</taxon>
        <taxon>Rubrobacterales</taxon>
        <taxon>Rubrobacteraceae</taxon>
        <taxon>Rubrobacter</taxon>
    </lineage>
</organism>
<feature type="chain" id="PRO_5026194800" description="LPXTG cell wall anchor domain-containing protein" evidence="1">
    <location>
        <begin position="22"/>
        <end position="122"/>
    </location>
</feature>
<evidence type="ECO:0000256" key="1">
    <source>
        <dbReference type="SAM" id="SignalP"/>
    </source>
</evidence>
<protein>
    <recommendedName>
        <fullName evidence="4">LPXTG cell wall anchor domain-containing protein</fullName>
    </recommendedName>
</protein>
<accession>A0A6G8Q6C4</accession>
<proteinExistence type="predicted"/>
<dbReference type="AlphaFoldDB" id="A0A6G8Q6C4"/>
<dbReference type="EMBL" id="CP045119">
    <property type="protein sequence ID" value="QIN82003.1"/>
    <property type="molecule type" value="Genomic_DNA"/>
</dbReference>
<evidence type="ECO:0000313" key="3">
    <source>
        <dbReference type="Proteomes" id="UP000501452"/>
    </source>
</evidence>
<feature type="signal peptide" evidence="1">
    <location>
        <begin position="1"/>
        <end position="21"/>
    </location>
</feature>
<dbReference type="KEGG" id="rub:GBA63_04600"/>
<evidence type="ECO:0008006" key="4">
    <source>
        <dbReference type="Google" id="ProtNLM"/>
    </source>
</evidence>
<dbReference type="RefSeq" id="WP_166173903.1">
    <property type="nucleotide sequence ID" value="NZ_CP045119.1"/>
</dbReference>
<evidence type="ECO:0000313" key="2">
    <source>
        <dbReference type="EMBL" id="QIN82003.1"/>
    </source>
</evidence>
<name>A0A6G8Q6C4_9ACTN</name>
<reference evidence="2 3" key="1">
    <citation type="submission" date="2019-10" db="EMBL/GenBank/DDBJ databases">
        <title>Rubrobacter sp nov SCSIO 52090 isolated from a deep-sea sediment in the South China Sea.</title>
        <authorList>
            <person name="Chen R.W."/>
        </authorList>
    </citation>
    <scope>NUCLEOTIDE SEQUENCE [LARGE SCALE GENOMIC DNA]</scope>
    <source>
        <strain evidence="2 3">SCSIO 52909</strain>
    </source>
</reference>
<keyword evidence="3" id="KW-1185">Reference proteome</keyword>
<keyword evidence="1" id="KW-0732">Signal</keyword>
<gene>
    <name evidence="2" type="ORF">GBA63_04600</name>
</gene>
<dbReference type="Proteomes" id="UP000501452">
    <property type="component" value="Chromosome"/>
</dbReference>